<accession>A0A1V8S9E3</accession>
<dbReference type="SMART" id="SM00355">
    <property type="entry name" value="ZnF_C2H2"/>
    <property type="match status" value="2"/>
</dbReference>
<feature type="domain" description="C2H2-type" evidence="2">
    <location>
        <begin position="156"/>
        <end position="185"/>
    </location>
</feature>
<sequence>MSGHYQPPFPGGQRSAQRPAYSGSSQHYANAQQTPQYNSQQARYPNQAYQQIQPQHQSFQQPQSYQQSQAYHQHQYQNLPPSPPSTNSHPSSPSDCSSYVRPNTSPQAITYLALRPQQPESPLYVCIHPGCGSSHRRVADLQRHIERVHKFGEKLLDCPVEGCNRVGKYGIGRLDKLRDHLRERHRMEIPKRAGRRES</sequence>
<organism evidence="3 4">
    <name type="scientific">Cryoendolithus antarcticus</name>
    <dbReference type="NCBI Taxonomy" id="1507870"/>
    <lineage>
        <taxon>Eukaryota</taxon>
        <taxon>Fungi</taxon>
        <taxon>Dikarya</taxon>
        <taxon>Ascomycota</taxon>
        <taxon>Pezizomycotina</taxon>
        <taxon>Dothideomycetes</taxon>
        <taxon>Dothideomycetidae</taxon>
        <taxon>Cladosporiales</taxon>
        <taxon>Cladosporiaceae</taxon>
        <taxon>Cryoendolithus</taxon>
    </lineage>
</organism>
<evidence type="ECO:0000259" key="2">
    <source>
        <dbReference type="SMART" id="SM00355"/>
    </source>
</evidence>
<dbReference type="InParanoid" id="A0A1V8S9E3"/>
<gene>
    <name evidence="3" type="ORF">B0A48_17946</name>
</gene>
<dbReference type="Gene3D" id="3.30.160.60">
    <property type="entry name" value="Classic Zinc Finger"/>
    <property type="match status" value="1"/>
</dbReference>
<name>A0A1V8S9E3_9PEZI</name>
<dbReference type="InterPro" id="IPR013087">
    <property type="entry name" value="Znf_C2H2_type"/>
</dbReference>
<protein>
    <recommendedName>
        <fullName evidence="2">C2H2-type domain-containing protein</fullName>
    </recommendedName>
</protein>
<dbReference type="Proteomes" id="UP000192596">
    <property type="component" value="Unassembled WGS sequence"/>
</dbReference>
<reference evidence="4" key="1">
    <citation type="submission" date="2017-03" db="EMBL/GenBank/DDBJ databases">
        <title>Genomes of endolithic fungi from Antarctica.</title>
        <authorList>
            <person name="Coleine C."/>
            <person name="Masonjones S."/>
            <person name="Stajich J.E."/>
        </authorList>
    </citation>
    <scope>NUCLEOTIDE SEQUENCE [LARGE SCALE GENOMIC DNA]</scope>
    <source>
        <strain evidence="4">CCFEE 5527</strain>
    </source>
</reference>
<proteinExistence type="predicted"/>
<dbReference type="STRING" id="1507870.A0A1V8S9E3"/>
<evidence type="ECO:0000313" key="4">
    <source>
        <dbReference type="Proteomes" id="UP000192596"/>
    </source>
</evidence>
<dbReference type="AlphaFoldDB" id="A0A1V8S9E3"/>
<comment type="caution">
    <text evidence="3">The sequence shown here is derived from an EMBL/GenBank/DDBJ whole genome shotgun (WGS) entry which is preliminary data.</text>
</comment>
<evidence type="ECO:0000313" key="3">
    <source>
        <dbReference type="EMBL" id="OQN95756.1"/>
    </source>
</evidence>
<feature type="compositionally biased region" description="Polar residues" evidence="1">
    <location>
        <begin position="22"/>
        <end position="49"/>
    </location>
</feature>
<evidence type="ECO:0000256" key="1">
    <source>
        <dbReference type="SAM" id="MobiDB-lite"/>
    </source>
</evidence>
<feature type="region of interest" description="Disordered" evidence="1">
    <location>
        <begin position="1"/>
        <end position="102"/>
    </location>
</feature>
<keyword evidence="4" id="KW-1185">Reference proteome</keyword>
<feature type="domain" description="C2H2-type" evidence="2">
    <location>
        <begin position="124"/>
        <end position="149"/>
    </location>
</feature>
<feature type="compositionally biased region" description="Low complexity" evidence="1">
    <location>
        <begin position="85"/>
        <end position="102"/>
    </location>
</feature>
<dbReference type="EMBL" id="NAJO01000079">
    <property type="protein sequence ID" value="OQN95756.1"/>
    <property type="molecule type" value="Genomic_DNA"/>
</dbReference>
<dbReference type="OrthoDB" id="2687452at2759"/>
<feature type="compositionally biased region" description="Low complexity" evidence="1">
    <location>
        <begin position="50"/>
        <end position="77"/>
    </location>
</feature>